<dbReference type="PANTHER" id="PTHR12326">
    <property type="entry name" value="PLECKSTRIN HOMOLOGY DOMAIN CONTAINING PROTEIN"/>
    <property type="match status" value="1"/>
</dbReference>
<dbReference type="CTD" id="8235435"/>
<keyword evidence="3" id="KW-0863">Zinc-finger</keyword>
<dbReference type="PROSITE" id="PS50081">
    <property type="entry name" value="ZF_DAG_PE_2"/>
    <property type="match status" value="1"/>
</dbReference>
<accession>E0VZS4</accession>
<reference evidence="7" key="2">
    <citation type="submission" date="2007-04" db="EMBL/GenBank/DDBJ databases">
        <title>The genome of the human body louse.</title>
        <authorList>
            <consortium name="The Human Body Louse Genome Consortium"/>
            <person name="Kirkness E."/>
            <person name="Walenz B."/>
            <person name="Hass B."/>
            <person name="Bruggner R."/>
            <person name="Strausberg R."/>
        </authorList>
    </citation>
    <scope>NUCLEOTIDE SEQUENCE</scope>
    <source>
        <strain evidence="7">USDA</strain>
    </source>
</reference>
<dbReference type="EnsemblMetazoa" id="PHUM537620-RA">
    <property type="protein sequence ID" value="PHUM537620-PA"/>
    <property type="gene ID" value="PHUM537620"/>
</dbReference>
<dbReference type="FunCoup" id="E0VZS4">
    <property type="interactions" value="19"/>
</dbReference>
<dbReference type="RefSeq" id="XP_002431618.1">
    <property type="nucleotide sequence ID" value="XM_002431573.1"/>
</dbReference>
<dbReference type="eggNOG" id="KOG1829">
    <property type="taxonomic scope" value="Eukaryota"/>
</dbReference>
<dbReference type="Pfam" id="PF13901">
    <property type="entry name" value="RH_dom"/>
    <property type="match status" value="1"/>
</dbReference>
<dbReference type="GeneID" id="8235435"/>
<dbReference type="InterPro" id="IPR047983">
    <property type="entry name" value="DEF8_C1"/>
</dbReference>
<dbReference type="CDD" id="cd20819">
    <property type="entry name" value="C1_DEF8"/>
    <property type="match status" value="1"/>
</dbReference>
<evidence type="ECO:0000313" key="9">
    <source>
        <dbReference type="Proteomes" id="UP000009046"/>
    </source>
</evidence>
<evidence type="ECO:0000313" key="8">
    <source>
        <dbReference type="EnsemblMetazoa" id="PHUM537620-PA"/>
    </source>
</evidence>
<dbReference type="InterPro" id="IPR036280">
    <property type="entry name" value="Multihaem_cyt_sf"/>
</dbReference>
<proteinExistence type="inferred from homology"/>
<keyword evidence="9" id="KW-1185">Reference proteome</keyword>
<dbReference type="AlphaFoldDB" id="E0VZS4"/>
<dbReference type="SMART" id="SM00109">
    <property type="entry name" value="C1"/>
    <property type="match status" value="2"/>
</dbReference>
<feature type="domain" description="Phorbol-ester/DAG-type" evidence="6">
    <location>
        <begin position="112"/>
        <end position="165"/>
    </location>
</feature>
<dbReference type="InParanoid" id="E0VZS4"/>
<dbReference type="InterPro" id="IPR001965">
    <property type="entry name" value="Znf_PHD"/>
</dbReference>
<dbReference type="HOGENOM" id="CLU_034500_4_0_1"/>
<reference evidence="7" key="1">
    <citation type="submission" date="2007-04" db="EMBL/GenBank/DDBJ databases">
        <title>Annotation of Pediculus humanus corporis strain USDA.</title>
        <authorList>
            <person name="Kirkness E."/>
            <person name="Hannick L."/>
            <person name="Hass B."/>
            <person name="Bruggner R."/>
            <person name="Lawson D."/>
            <person name="Bidwell S."/>
            <person name="Joardar V."/>
            <person name="Caler E."/>
            <person name="Walenz B."/>
            <person name="Inman J."/>
            <person name="Schobel S."/>
            <person name="Galinsky K."/>
            <person name="Amedeo P."/>
            <person name="Strausberg R."/>
        </authorList>
    </citation>
    <scope>NUCLEOTIDE SEQUENCE</scope>
    <source>
        <strain evidence="7">USDA</strain>
    </source>
</reference>
<evidence type="ECO:0000256" key="2">
    <source>
        <dbReference type="ARBA" id="ARBA00022737"/>
    </source>
</evidence>
<dbReference type="VEuPathDB" id="VectorBase:PHUM537620"/>
<dbReference type="SUPFAM" id="SSF48695">
    <property type="entry name" value="Multiheme cytochromes"/>
    <property type="match status" value="1"/>
</dbReference>
<dbReference type="InterPro" id="IPR002219">
    <property type="entry name" value="PKC_DAG/PE"/>
</dbReference>
<name>E0VZS4_PEDHC</name>
<gene>
    <name evidence="8" type="primary">8235435</name>
    <name evidence="7" type="ORF">Phum_PHUM537620</name>
</gene>
<protein>
    <recommendedName>
        <fullName evidence="6">Phorbol-ester/DAG-type domain-containing protein</fullName>
    </recommendedName>
</protein>
<dbReference type="SMART" id="SM01175">
    <property type="entry name" value="DUF4206"/>
    <property type="match status" value="1"/>
</dbReference>
<evidence type="ECO:0000259" key="6">
    <source>
        <dbReference type="PROSITE" id="PS50081"/>
    </source>
</evidence>
<dbReference type="InterPro" id="IPR046349">
    <property type="entry name" value="C1-like_sf"/>
</dbReference>
<keyword evidence="4" id="KW-0862">Zinc</keyword>
<organism>
    <name type="scientific">Pediculus humanus subsp. corporis</name>
    <name type="common">Body louse</name>
    <dbReference type="NCBI Taxonomy" id="121224"/>
    <lineage>
        <taxon>Eukaryota</taxon>
        <taxon>Metazoa</taxon>
        <taxon>Ecdysozoa</taxon>
        <taxon>Arthropoda</taxon>
        <taxon>Hexapoda</taxon>
        <taxon>Insecta</taxon>
        <taxon>Pterygota</taxon>
        <taxon>Neoptera</taxon>
        <taxon>Paraneoptera</taxon>
        <taxon>Psocodea</taxon>
        <taxon>Troctomorpha</taxon>
        <taxon>Phthiraptera</taxon>
        <taxon>Anoplura</taxon>
        <taxon>Pediculidae</taxon>
        <taxon>Pediculus</taxon>
    </lineage>
</organism>
<keyword evidence="2" id="KW-0677">Repeat</keyword>
<dbReference type="Proteomes" id="UP000009046">
    <property type="component" value="Unassembled WGS sequence"/>
</dbReference>
<evidence type="ECO:0000256" key="4">
    <source>
        <dbReference type="ARBA" id="ARBA00022833"/>
    </source>
</evidence>
<dbReference type="STRING" id="121224.E0VZS4"/>
<keyword evidence="1" id="KW-0479">Metal-binding</keyword>
<sequence>MATPNNSYESESGRPEDDFEIIENSNESLCNVTAETYLSLPEELLDSSSILDIENAIESCKNMILSITEDSEQKKWLVRRLIELRIRMENMKETTTTTTNINYTESNKVVLGHHFSFQSFPKSTLHYYCDTCSGVIWNVLHNWYLCSECDYKCHVRCLNSVCRVCAHVIITEKPLYIFDICPESDDGLADQNYRCAECLSHKFFSNNTMEPRLCDYTGKYYCTTCHWNSTSVIPARVVLNWDFEERVVCRASKQILKLMAKLPILKLEKLNPILFACVEELGTVKELRQQLMQIKKYLTSCKFALEEQLLWQTNDKRHFMENEELYSLQDLLDLRSGELIKHLNKIKDSFIKHIKEKCEVCKGRGFFCELCNDTNIIFPFEENVVSCRQCQTTFHFSCYFQNSQICTKCNRIQQRMPKTDLDFLS</sequence>
<dbReference type="Gene3D" id="3.30.60.20">
    <property type="match status" value="1"/>
</dbReference>
<dbReference type="OrthoDB" id="1918044at2759"/>
<dbReference type="GO" id="GO:0008270">
    <property type="term" value="F:zinc ion binding"/>
    <property type="evidence" value="ECO:0007669"/>
    <property type="project" value="UniProtKB-KW"/>
</dbReference>
<dbReference type="InterPro" id="IPR025258">
    <property type="entry name" value="RH_dom"/>
</dbReference>
<evidence type="ECO:0000256" key="3">
    <source>
        <dbReference type="ARBA" id="ARBA00022771"/>
    </source>
</evidence>
<comment type="similarity">
    <text evidence="5">Belongs to the DEF8 family.</text>
</comment>
<dbReference type="SMART" id="SM00249">
    <property type="entry name" value="PHD"/>
    <property type="match status" value="2"/>
</dbReference>
<dbReference type="SUPFAM" id="SSF57889">
    <property type="entry name" value="Cysteine-rich domain"/>
    <property type="match status" value="1"/>
</dbReference>
<dbReference type="EMBL" id="DS235854">
    <property type="protein sequence ID" value="EEB18880.1"/>
    <property type="molecule type" value="Genomic_DNA"/>
</dbReference>
<dbReference type="KEGG" id="phu:Phum_PHUM537620"/>
<dbReference type="EMBL" id="AAZO01006528">
    <property type="status" value="NOT_ANNOTATED_CDS"/>
    <property type="molecule type" value="Genomic_DNA"/>
</dbReference>
<dbReference type="PANTHER" id="PTHR12326:SF3">
    <property type="entry name" value="DIFFERENTIALLY EXPRESSED IN FDCP 8 HOMOLOG"/>
    <property type="match status" value="1"/>
</dbReference>
<evidence type="ECO:0000256" key="5">
    <source>
        <dbReference type="ARBA" id="ARBA00029450"/>
    </source>
</evidence>
<reference evidence="8" key="3">
    <citation type="submission" date="2021-02" db="UniProtKB">
        <authorList>
            <consortium name="EnsemblMetazoa"/>
        </authorList>
    </citation>
    <scope>IDENTIFICATION</scope>
    <source>
        <strain evidence="8">USDA</strain>
    </source>
</reference>
<dbReference type="InterPro" id="IPR051366">
    <property type="entry name" value="DEF8"/>
</dbReference>
<evidence type="ECO:0000256" key="1">
    <source>
        <dbReference type="ARBA" id="ARBA00022723"/>
    </source>
</evidence>
<evidence type="ECO:0000313" key="7">
    <source>
        <dbReference type="EMBL" id="EEB18880.1"/>
    </source>
</evidence>
<dbReference type="OMA" id="NMICPKC"/>